<feature type="region of interest" description="Disordered" evidence="1">
    <location>
        <begin position="135"/>
        <end position="161"/>
    </location>
</feature>
<evidence type="ECO:0008006" key="4">
    <source>
        <dbReference type="Google" id="ProtNLM"/>
    </source>
</evidence>
<dbReference type="AlphaFoldDB" id="A0ABD3NLA6"/>
<evidence type="ECO:0000313" key="3">
    <source>
        <dbReference type="Proteomes" id="UP001530400"/>
    </source>
</evidence>
<evidence type="ECO:0000313" key="2">
    <source>
        <dbReference type="EMBL" id="KAL3776656.1"/>
    </source>
</evidence>
<organism evidence="2 3">
    <name type="scientific">Cyclotella atomus</name>
    <dbReference type="NCBI Taxonomy" id="382360"/>
    <lineage>
        <taxon>Eukaryota</taxon>
        <taxon>Sar</taxon>
        <taxon>Stramenopiles</taxon>
        <taxon>Ochrophyta</taxon>
        <taxon>Bacillariophyta</taxon>
        <taxon>Coscinodiscophyceae</taxon>
        <taxon>Thalassiosirophycidae</taxon>
        <taxon>Stephanodiscales</taxon>
        <taxon>Stephanodiscaceae</taxon>
        <taxon>Cyclotella</taxon>
    </lineage>
</organism>
<reference evidence="2 3" key="1">
    <citation type="submission" date="2024-10" db="EMBL/GenBank/DDBJ databases">
        <title>Updated reference genomes for cyclostephanoid diatoms.</title>
        <authorList>
            <person name="Roberts W.R."/>
            <person name="Alverson A.J."/>
        </authorList>
    </citation>
    <scope>NUCLEOTIDE SEQUENCE [LARGE SCALE GENOMIC DNA]</scope>
    <source>
        <strain evidence="2 3">AJA010-31</strain>
    </source>
</reference>
<comment type="caution">
    <text evidence="2">The sequence shown here is derived from an EMBL/GenBank/DDBJ whole genome shotgun (WGS) entry which is preliminary data.</text>
</comment>
<proteinExistence type="predicted"/>
<feature type="compositionally biased region" description="Low complexity" evidence="1">
    <location>
        <begin position="135"/>
        <end position="144"/>
    </location>
</feature>
<sequence>MNTDGNIDMEDLGNEALVFAYGHNVNLYEDVFSIANTAPIQEIHLTYTGLLKEIEVAQYAFRDYSHQDEEKQYVMRLGMKDTHFMVGMHPRDFLNIKMDAVKRAYDILADKNSRREYDDCLREYMEIFENAQEANSVGNVSDVSSGEDDEDDNSNDGDDSLYDVSSVQAQVDSDFPILSSHHHDNDFFDPFNLHDDMSGQHAFSSFAENTFDSIQDPAPISPDIDSAFSASFGGMHPHGHEMSVRICSLPHPDSDDDSSVNYDYTSKRPLEPEADIHLSSCLSSEEEDELISFQALSKSMSDLDEKQSAFFNQMDVGLDSIECFSDDDSDIVDHEDVDNMSVASETKEKELGEFKEQSVWICLDELLDDTAIAIEQICGVGK</sequence>
<evidence type="ECO:0000256" key="1">
    <source>
        <dbReference type="SAM" id="MobiDB-lite"/>
    </source>
</evidence>
<accession>A0ABD3NLA6</accession>
<protein>
    <recommendedName>
        <fullName evidence="4">J domain-containing protein</fullName>
    </recommendedName>
</protein>
<dbReference type="EMBL" id="JALLPJ020001088">
    <property type="protein sequence ID" value="KAL3776656.1"/>
    <property type="molecule type" value="Genomic_DNA"/>
</dbReference>
<keyword evidence="3" id="KW-1185">Reference proteome</keyword>
<gene>
    <name evidence="2" type="ORF">ACHAWO_000426</name>
</gene>
<name>A0ABD3NLA6_9STRA</name>
<feature type="compositionally biased region" description="Acidic residues" evidence="1">
    <location>
        <begin position="145"/>
        <end position="161"/>
    </location>
</feature>
<dbReference type="Proteomes" id="UP001530400">
    <property type="component" value="Unassembled WGS sequence"/>
</dbReference>